<dbReference type="GO" id="GO:0031564">
    <property type="term" value="P:transcription antitermination"/>
    <property type="evidence" value="ECO:0007669"/>
    <property type="project" value="UniProtKB-KW"/>
</dbReference>
<dbReference type="InterPro" id="IPR006027">
    <property type="entry name" value="NusB_RsmB_TIM44"/>
</dbReference>
<protein>
    <submittedName>
        <fullName evidence="7">N utilization substance protein B</fullName>
    </submittedName>
</protein>
<evidence type="ECO:0000256" key="5">
    <source>
        <dbReference type="ARBA" id="ARBA00023163"/>
    </source>
</evidence>
<evidence type="ECO:0000259" key="6">
    <source>
        <dbReference type="Pfam" id="PF01029"/>
    </source>
</evidence>
<keyword evidence="3" id="KW-0694">RNA-binding</keyword>
<keyword evidence="4" id="KW-0805">Transcription regulation</keyword>
<keyword evidence="5" id="KW-0804">Transcription</keyword>
<dbReference type="InterPro" id="IPR035926">
    <property type="entry name" value="NusB-like_sf"/>
</dbReference>
<reference evidence="7" key="1">
    <citation type="journal article" date="2013" name="Environ. Microbiol.">
        <title>Microbiota from the distal guts of lean and obese adolescents exhibit partial functional redundancy besides clear differences in community structure.</title>
        <authorList>
            <person name="Ferrer M."/>
            <person name="Ruiz A."/>
            <person name="Lanza F."/>
            <person name="Haange S.B."/>
            <person name="Oberbach A."/>
            <person name="Till H."/>
            <person name="Bargiela R."/>
            <person name="Campoy C."/>
            <person name="Segura M.T."/>
            <person name="Richter M."/>
            <person name="von Bergen M."/>
            <person name="Seifert J."/>
            <person name="Suarez A."/>
        </authorList>
    </citation>
    <scope>NUCLEOTIDE SEQUENCE</scope>
</reference>
<dbReference type="NCBIfam" id="TIGR01951">
    <property type="entry name" value="nusB"/>
    <property type="match status" value="1"/>
</dbReference>
<dbReference type="SUPFAM" id="SSF48013">
    <property type="entry name" value="NusB-like"/>
    <property type="match status" value="1"/>
</dbReference>
<dbReference type="PANTHER" id="PTHR11078:SF3">
    <property type="entry name" value="ANTITERMINATION NUSB DOMAIN-CONTAINING PROTEIN"/>
    <property type="match status" value="1"/>
</dbReference>
<dbReference type="EMBL" id="AJWZ01002429">
    <property type="protein sequence ID" value="EKC70986.1"/>
    <property type="molecule type" value="Genomic_DNA"/>
</dbReference>
<accession>K1UHM2</accession>
<dbReference type="PANTHER" id="PTHR11078">
    <property type="entry name" value="N UTILIZATION SUBSTANCE PROTEIN B-RELATED"/>
    <property type="match status" value="1"/>
</dbReference>
<evidence type="ECO:0000313" key="7">
    <source>
        <dbReference type="EMBL" id="EKC70986.1"/>
    </source>
</evidence>
<dbReference type="Pfam" id="PF01029">
    <property type="entry name" value="NusB"/>
    <property type="match status" value="1"/>
</dbReference>
<name>K1UHM2_9ZZZZ</name>
<sequence length="113" mass="12737">TEVEDGRTREYVKNVASGIKEHGEEITEKIAKNLKTGWTIERISKVDVSLLKLAIYEMNYMQTPFKIIINEVVNMAKKYGEDSSPAFVNGVLAKIVEENNSNSKEVADESNEQ</sequence>
<proteinExistence type="inferred from homology"/>
<comment type="caution">
    <text evidence="7">The sequence shown here is derived from an EMBL/GenBank/DDBJ whole genome shotgun (WGS) entry which is preliminary data.</text>
</comment>
<evidence type="ECO:0000256" key="2">
    <source>
        <dbReference type="ARBA" id="ARBA00022814"/>
    </source>
</evidence>
<dbReference type="GO" id="GO:0006353">
    <property type="term" value="P:DNA-templated transcription termination"/>
    <property type="evidence" value="ECO:0007669"/>
    <property type="project" value="InterPro"/>
</dbReference>
<dbReference type="InterPro" id="IPR011605">
    <property type="entry name" value="NusB_fam"/>
</dbReference>
<evidence type="ECO:0000256" key="3">
    <source>
        <dbReference type="ARBA" id="ARBA00022884"/>
    </source>
</evidence>
<feature type="non-terminal residue" evidence="7">
    <location>
        <position position="1"/>
    </location>
</feature>
<gene>
    <name evidence="7" type="ORF">OBE_03616</name>
</gene>
<feature type="domain" description="NusB/RsmB/TIM44" evidence="6">
    <location>
        <begin position="4"/>
        <end position="96"/>
    </location>
</feature>
<comment type="similarity">
    <text evidence="1">Belongs to the NusB family.</text>
</comment>
<evidence type="ECO:0000256" key="4">
    <source>
        <dbReference type="ARBA" id="ARBA00023015"/>
    </source>
</evidence>
<dbReference type="AlphaFoldDB" id="K1UHM2"/>
<organism evidence="7">
    <name type="scientific">human gut metagenome</name>
    <dbReference type="NCBI Taxonomy" id="408170"/>
    <lineage>
        <taxon>unclassified sequences</taxon>
        <taxon>metagenomes</taxon>
        <taxon>organismal metagenomes</taxon>
    </lineage>
</organism>
<keyword evidence="2" id="KW-0889">Transcription antitermination</keyword>
<dbReference type="Gene3D" id="1.10.940.10">
    <property type="entry name" value="NusB-like"/>
    <property type="match status" value="1"/>
</dbReference>
<dbReference type="GO" id="GO:0005829">
    <property type="term" value="C:cytosol"/>
    <property type="evidence" value="ECO:0007669"/>
    <property type="project" value="TreeGrafter"/>
</dbReference>
<dbReference type="GO" id="GO:0003723">
    <property type="term" value="F:RNA binding"/>
    <property type="evidence" value="ECO:0007669"/>
    <property type="project" value="UniProtKB-KW"/>
</dbReference>
<evidence type="ECO:0000256" key="1">
    <source>
        <dbReference type="ARBA" id="ARBA00005952"/>
    </source>
</evidence>